<feature type="domain" description="PAS" evidence="6">
    <location>
        <begin position="71"/>
        <end position="119"/>
    </location>
</feature>
<dbReference type="CDD" id="cd00130">
    <property type="entry name" value="PAS"/>
    <property type="match status" value="1"/>
</dbReference>
<dbReference type="InterPro" id="IPR035965">
    <property type="entry name" value="PAS-like_dom_sf"/>
</dbReference>
<protein>
    <recommendedName>
        <fullName evidence="6">PAS domain-containing protein</fullName>
    </recommendedName>
</protein>
<dbReference type="Pfam" id="PF00989">
    <property type="entry name" value="PAS"/>
    <property type="match status" value="1"/>
</dbReference>
<keyword evidence="2" id="KW-0716">Sensory transduction</keyword>
<dbReference type="InterPro" id="IPR013767">
    <property type="entry name" value="PAS_fold"/>
</dbReference>
<accession>A0A8X7VMB7</accession>
<evidence type="ECO:0000256" key="2">
    <source>
        <dbReference type="ARBA" id="ARBA00022606"/>
    </source>
</evidence>
<feature type="signal peptide" evidence="5">
    <location>
        <begin position="1"/>
        <end position="16"/>
    </location>
</feature>
<evidence type="ECO:0000313" key="7">
    <source>
        <dbReference type="EMBL" id="KAG2313951.1"/>
    </source>
</evidence>
<keyword evidence="8" id="KW-1185">Reference proteome</keyword>
<keyword evidence="1" id="KW-0600">Photoreceptor protein</keyword>
<dbReference type="AlphaFoldDB" id="A0A8X7VMB7"/>
<dbReference type="Proteomes" id="UP000886595">
    <property type="component" value="Unassembled WGS sequence"/>
</dbReference>
<evidence type="ECO:0000256" key="4">
    <source>
        <dbReference type="ARBA" id="ARBA00023170"/>
    </source>
</evidence>
<dbReference type="OrthoDB" id="1565135at2759"/>
<evidence type="ECO:0000256" key="1">
    <source>
        <dbReference type="ARBA" id="ARBA00022543"/>
    </source>
</evidence>
<dbReference type="SUPFAM" id="SSF55785">
    <property type="entry name" value="PYP-like sensor domain (PAS domain)"/>
    <property type="match status" value="1"/>
</dbReference>
<dbReference type="PROSITE" id="PS50112">
    <property type="entry name" value="PAS"/>
    <property type="match status" value="1"/>
</dbReference>
<organism evidence="7 8">
    <name type="scientific">Brassica carinata</name>
    <name type="common">Ethiopian mustard</name>
    <name type="synonym">Abyssinian cabbage</name>
    <dbReference type="NCBI Taxonomy" id="52824"/>
    <lineage>
        <taxon>Eukaryota</taxon>
        <taxon>Viridiplantae</taxon>
        <taxon>Streptophyta</taxon>
        <taxon>Embryophyta</taxon>
        <taxon>Tracheophyta</taxon>
        <taxon>Spermatophyta</taxon>
        <taxon>Magnoliopsida</taxon>
        <taxon>eudicotyledons</taxon>
        <taxon>Gunneridae</taxon>
        <taxon>Pentapetalae</taxon>
        <taxon>rosids</taxon>
        <taxon>malvids</taxon>
        <taxon>Brassicales</taxon>
        <taxon>Brassicaceae</taxon>
        <taxon>Brassiceae</taxon>
        <taxon>Brassica</taxon>
    </lineage>
</organism>
<dbReference type="GO" id="GO:0006355">
    <property type="term" value="P:regulation of DNA-templated transcription"/>
    <property type="evidence" value="ECO:0007669"/>
    <property type="project" value="InterPro"/>
</dbReference>
<evidence type="ECO:0000256" key="5">
    <source>
        <dbReference type="SAM" id="SignalP"/>
    </source>
</evidence>
<keyword evidence="3" id="KW-0157">Chromophore</keyword>
<dbReference type="InterPro" id="IPR000014">
    <property type="entry name" value="PAS"/>
</dbReference>
<comment type="caution">
    <text evidence="7">The sequence shown here is derived from an EMBL/GenBank/DDBJ whole genome shotgun (WGS) entry which is preliminary data.</text>
</comment>
<proteinExistence type="predicted"/>
<evidence type="ECO:0000256" key="3">
    <source>
        <dbReference type="ARBA" id="ARBA00022991"/>
    </source>
</evidence>
<dbReference type="GO" id="GO:0009881">
    <property type="term" value="F:photoreceptor activity"/>
    <property type="evidence" value="ECO:0007669"/>
    <property type="project" value="UniProtKB-KW"/>
</dbReference>
<sequence>MTLAVFGASLPCFTFCIRYLLCGGSTTIAPVQKGGYVLQKDSRIQGPINLRDGVAGGPGGGGGGPSAGKFTDKQYLNVLQSMAQAVHAFNLNMRIIFWNAMAEKIYGYSVAEALGENPINVIAGNQSEQQGKDR</sequence>
<evidence type="ECO:0000313" key="8">
    <source>
        <dbReference type="Proteomes" id="UP000886595"/>
    </source>
</evidence>
<keyword evidence="4" id="KW-0675">Receptor</keyword>
<dbReference type="NCBIfam" id="TIGR00229">
    <property type="entry name" value="sensory_box"/>
    <property type="match status" value="1"/>
</dbReference>
<reference evidence="7 8" key="1">
    <citation type="submission" date="2020-02" db="EMBL/GenBank/DDBJ databases">
        <authorList>
            <person name="Ma Q."/>
            <person name="Huang Y."/>
            <person name="Song X."/>
            <person name="Pei D."/>
        </authorList>
    </citation>
    <scope>NUCLEOTIDE SEQUENCE [LARGE SCALE GENOMIC DNA]</scope>
    <source>
        <strain evidence="7">Sxm20200214</strain>
        <tissue evidence="7">Leaf</tissue>
    </source>
</reference>
<name>A0A8X7VMB7_BRACI</name>
<evidence type="ECO:0000259" key="6">
    <source>
        <dbReference type="PROSITE" id="PS50112"/>
    </source>
</evidence>
<feature type="chain" id="PRO_5036485196" description="PAS domain-containing protein" evidence="5">
    <location>
        <begin position="17"/>
        <end position="134"/>
    </location>
</feature>
<keyword evidence="5" id="KW-0732">Signal</keyword>
<dbReference type="Gene3D" id="3.30.450.20">
    <property type="entry name" value="PAS domain"/>
    <property type="match status" value="1"/>
</dbReference>
<dbReference type="EMBL" id="JAAMPC010000004">
    <property type="protein sequence ID" value="KAG2313951.1"/>
    <property type="molecule type" value="Genomic_DNA"/>
</dbReference>
<dbReference type="SMART" id="SM00091">
    <property type="entry name" value="PAS"/>
    <property type="match status" value="1"/>
</dbReference>
<gene>
    <name evidence="7" type="ORF">Bca52824_017073</name>
</gene>